<dbReference type="Gene3D" id="1.10.287.1060">
    <property type="entry name" value="ESAT-6-like"/>
    <property type="match status" value="1"/>
</dbReference>
<dbReference type="InterPro" id="IPR036689">
    <property type="entry name" value="ESAT-6-like_sf"/>
</dbReference>
<dbReference type="EMBL" id="FLQS01000016">
    <property type="protein sequence ID" value="SBS75493.1"/>
    <property type="molecule type" value="Genomic_DNA"/>
</dbReference>
<feature type="compositionally biased region" description="Polar residues" evidence="1">
    <location>
        <begin position="80"/>
        <end position="91"/>
    </location>
</feature>
<sequence length="257" mass="26646">MAQMGMDTDAVEGAGRQLKGHAAMIGNLIAQLDKVVNTLPSVWEGSDASRFVREWWPQHKKALADAQQHVDGLGQSALNNASEQRDTSSSAGPGGGHVSDFGGPTSFIASHIADPGINLGDLGHRYGELMNTGVLGPITVENALSKTPLGEYLPYTDTAAMVLDDQVGTGDKVHGVVDFAGGQLRGAGLEKGNVPLYLTGVAVSQWGDVVNEASKADFSSSGVKTVTDYIASDPGGALQGAVDGVLGYLPKLLSNFK</sequence>
<gene>
    <name evidence="2" type="ORF">MHPYR_230063</name>
</gene>
<evidence type="ECO:0008006" key="3">
    <source>
        <dbReference type="Google" id="ProtNLM"/>
    </source>
</evidence>
<organism evidence="2">
    <name type="scientific">uncultured Mycobacterium sp</name>
    <dbReference type="NCBI Taxonomy" id="171292"/>
    <lineage>
        <taxon>Bacteria</taxon>
        <taxon>Bacillati</taxon>
        <taxon>Actinomycetota</taxon>
        <taxon>Actinomycetes</taxon>
        <taxon>Mycobacteriales</taxon>
        <taxon>Mycobacteriaceae</taxon>
        <taxon>Mycobacterium</taxon>
        <taxon>environmental samples</taxon>
    </lineage>
</organism>
<dbReference type="InterPro" id="IPR010310">
    <property type="entry name" value="T7SS_ESAT-6-like"/>
</dbReference>
<evidence type="ECO:0000256" key="1">
    <source>
        <dbReference type="SAM" id="MobiDB-lite"/>
    </source>
</evidence>
<dbReference type="SUPFAM" id="SSF140453">
    <property type="entry name" value="EsxAB dimer-like"/>
    <property type="match status" value="1"/>
</dbReference>
<feature type="region of interest" description="Disordered" evidence="1">
    <location>
        <begin position="80"/>
        <end position="100"/>
    </location>
</feature>
<name>A0A1Y5P9Y1_9MYCO</name>
<proteinExistence type="predicted"/>
<protein>
    <recommendedName>
        <fullName evidence="3">WXG100 family type VII secretion target</fullName>
    </recommendedName>
</protein>
<dbReference type="Pfam" id="PF06013">
    <property type="entry name" value="WXG100"/>
    <property type="match status" value="1"/>
</dbReference>
<reference evidence="2" key="1">
    <citation type="submission" date="2016-03" db="EMBL/GenBank/DDBJ databases">
        <authorList>
            <person name="Ploux O."/>
        </authorList>
    </citation>
    <scope>NUCLEOTIDE SEQUENCE</scope>
    <source>
        <strain evidence="2">UC10</strain>
    </source>
</reference>
<evidence type="ECO:0000313" key="2">
    <source>
        <dbReference type="EMBL" id="SBS75493.1"/>
    </source>
</evidence>
<accession>A0A1Y5P9Y1</accession>
<dbReference type="AlphaFoldDB" id="A0A1Y5P9Y1"/>